<dbReference type="Proteomes" id="UP000028999">
    <property type="component" value="Unassembled WGS sequence"/>
</dbReference>
<reference evidence="1 2" key="1">
    <citation type="journal article" date="2014" name="Science">
        <title>Plant genetics. Early allopolyploid evolution in the post-Neolithic Brassica napus oilseed genome.</title>
        <authorList>
            <person name="Chalhoub B."/>
            <person name="Denoeud F."/>
            <person name="Liu S."/>
            <person name="Parkin I.A."/>
            <person name="Tang H."/>
            <person name="Wang X."/>
            <person name="Chiquet J."/>
            <person name="Belcram H."/>
            <person name="Tong C."/>
            <person name="Samans B."/>
            <person name="Correa M."/>
            <person name="Da Silva C."/>
            <person name="Just J."/>
            <person name="Falentin C."/>
            <person name="Koh C.S."/>
            <person name="Le Clainche I."/>
            <person name="Bernard M."/>
            <person name="Bento P."/>
            <person name="Noel B."/>
            <person name="Labadie K."/>
            <person name="Alberti A."/>
            <person name="Charles M."/>
            <person name="Arnaud D."/>
            <person name="Guo H."/>
            <person name="Daviaud C."/>
            <person name="Alamery S."/>
            <person name="Jabbari K."/>
            <person name="Zhao M."/>
            <person name="Edger P.P."/>
            <person name="Chelaifa H."/>
            <person name="Tack D."/>
            <person name="Lassalle G."/>
            <person name="Mestiri I."/>
            <person name="Schnel N."/>
            <person name="Le Paslier M.C."/>
            <person name="Fan G."/>
            <person name="Renault V."/>
            <person name="Bayer P.E."/>
            <person name="Golicz A.A."/>
            <person name="Manoli S."/>
            <person name="Lee T.H."/>
            <person name="Thi V.H."/>
            <person name="Chalabi S."/>
            <person name="Hu Q."/>
            <person name="Fan C."/>
            <person name="Tollenaere R."/>
            <person name="Lu Y."/>
            <person name="Battail C."/>
            <person name="Shen J."/>
            <person name="Sidebottom C.H."/>
            <person name="Wang X."/>
            <person name="Canaguier A."/>
            <person name="Chauveau A."/>
            <person name="Berard A."/>
            <person name="Deniot G."/>
            <person name="Guan M."/>
            <person name="Liu Z."/>
            <person name="Sun F."/>
            <person name="Lim Y.P."/>
            <person name="Lyons E."/>
            <person name="Town C.D."/>
            <person name="Bancroft I."/>
            <person name="Wang X."/>
            <person name="Meng J."/>
            <person name="Ma J."/>
            <person name="Pires J.C."/>
            <person name="King G.J."/>
            <person name="Brunel D."/>
            <person name="Delourme R."/>
            <person name="Renard M."/>
            <person name="Aury J.M."/>
            <person name="Adams K.L."/>
            <person name="Batley J."/>
            <person name="Snowdon R.J."/>
            <person name="Tost J."/>
            <person name="Edwards D."/>
            <person name="Zhou Y."/>
            <person name="Hua W."/>
            <person name="Sharpe A.G."/>
            <person name="Paterson A.H."/>
            <person name="Guan C."/>
            <person name="Wincker P."/>
        </authorList>
    </citation>
    <scope>NUCLEOTIDE SEQUENCE [LARGE SCALE GENOMIC DNA]</scope>
    <source>
        <strain evidence="2">cv. Darmor-bzh</strain>
    </source>
</reference>
<keyword evidence="2" id="KW-1185">Reference proteome</keyword>
<proteinExistence type="predicted"/>
<gene>
    <name evidence="1" type="primary">BnaA01g26710D</name>
    <name evidence="1" type="ORF">GSBRNA2T00005547001</name>
</gene>
<dbReference type="Gramene" id="CDY18524">
    <property type="protein sequence ID" value="CDY18524"/>
    <property type="gene ID" value="GSBRNA2T00005547001"/>
</dbReference>
<sequence>MNNNKTFTSMTIIIHPFFL</sequence>
<protein>
    <submittedName>
        <fullName evidence="1">BnaA01g26710D protein</fullName>
    </submittedName>
</protein>
<organism evidence="1 2">
    <name type="scientific">Brassica napus</name>
    <name type="common">Rape</name>
    <dbReference type="NCBI Taxonomy" id="3708"/>
    <lineage>
        <taxon>Eukaryota</taxon>
        <taxon>Viridiplantae</taxon>
        <taxon>Streptophyta</taxon>
        <taxon>Embryophyta</taxon>
        <taxon>Tracheophyta</taxon>
        <taxon>Spermatophyta</taxon>
        <taxon>Magnoliopsida</taxon>
        <taxon>eudicotyledons</taxon>
        <taxon>Gunneridae</taxon>
        <taxon>Pentapetalae</taxon>
        <taxon>rosids</taxon>
        <taxon>malvids</taxon>
        <taxon>Brassicales</taxon>
        <taxon>Brassicaceae</taxon>
        <taxon>Brassiceae</taxon>
        <taxon>Brassica</taxon>
    </lineage>
</organism>
<evidence type="ECO:0000313" key="2">
    <source>
        <dbReference type="Proteomes" id="UP000028999"/>
    </source>
</evidence>
<name>A0A078E841_BRANA</name>
<accession>A0A078E841</accession>
<evidence type="ECO:0000313" key="1">
    <source>
        <dbReference type="EMBL" id="CDY18524.1"/>
    </source>
</evidence>
<dbReference type="EMBL" id="LK032086">
    <property type="protein sequence ID" value="CDY18524.1"/>
    <property type="molecule type" value="Genomic_DNA"/>
</dbReference>
<dbReference type="AlphaFoldDB" id="A0A078E841"/>
<dbReference type="PaxDb" id="3708-A0A078E841"/>
<dbReference type="Gramene" id="CDX95518">
    <property type="protein sequence ID" value="CDX95518"/>
    <property type="gene ID" value="GSBRNA2T00101330001"/>
</dbReference>